<evidence type="ECO:0000313" key="2">
    <source>
        <dbReference type="Proteomes" id="UP000076858"/>
    </source>
</evidence>
<keyword evidence="2" id="KW-1185">Reference proteome</keyword>
<comment type="caution">
    <text evidence="1">The sequence shown here is derived from an EMBL/GenBank/DDBJ whole genome shotgun (WGS) entry which is preliminary data.</text>
</comment>
<sequence length="58" mass="6605">MSKSTVSAVAQTDPWTHYCGECIPFYYVNNCNKCDLMMTMPAVLVLNLSHFWPLGVLY</sequence>
<dbReference type="EMBL" id="LRGB01025691">
    <property type="protein sequence ID" value="KZR96213.1"/>
    <property type="molecule type" value="Genomic_DNA"/>
</dbReference>
<gene>
    <name evidence="1" type="ORF">APZ42_009581</name>
</gene>
<proteinExistence type="predicted"/>
<dbReference type="AlphaFoldDB" id="A0A164DXM6"/>
<evidence type="ECO:0000313" key="1">
    <source>
        <dbReference type="EMBL" id="KZR96213.1"/>
    </source>
</evidence>
<protein>
    <submittedName>
        <fullName evidence="1">Uncharacterized protein</fullName>
    </submittedName>
</protein>
<reference evidence="1 2" key="1">
    <citation type="submission" date="2016-03" db="EMBL/GenBank/DDBJ databases">
        <title>EvidentialGene: Evidence-directed Construction of Genes on Genomes.</title>
        <authorList>
            <person name="Gilbert D.G."/>
            <person name="Choi J.-H."/>
            <person name="Mockaitis K."/>
            <person name="Colbourne J."/>
            <person name="Pfrender M."/>
        </authorList>
    </citation>
    <scope>NUCLEOTIDE SEQUENCE [LARGE SCALE GENOMIC DNA]</scope>
    <source>
        <strain evidence="1 2">Xinb3</strain>
        <tissue evidence="1">Complete organism</tissue>
    </source>
</reference>
<name>A0A164DXM6_9CRUS</name>
<dbReference type="Proteomes" id="UP000076858">
    <property type="component" value="Unassembled WGS sequence"/>
</dbReference>
<organism evidence="1 2">
    <name type="scientific">Daphnia magna</name>
    <dbReference type="NCBI Taxonomy" id="35525"/>
    <lineage>
        <taxon>Eukaryota</taxon>
        <taxon>Metazoa</taxon>
        <taxon>Ecdysozoa</taxon>
        <taxon>Arthropoda</taxon>
        <taxon>Crustacea</taxon>
        <taxon>Branchiopoda</taxon>
        <taxon>Diplostraca</taxon>
        <taxon>Cladocera</taxon>
        <taxon>Anomopoda</taxon>
        <taxon>Daphniidae</taxon>
        <taxon>Daphnia</taxon>
    </lineage>
</organism>
<accession>A0A164DXM6</accession>